<organism evidence="1 2">
    <name type="scientific">Gossypium barbadense</name>
    <name type="common">Sea Island cotton</name>
    <name type="synonym">Hibiscus barbadensis</name>
    <dbReference type="NCBI Taxonomy" id="3634"/>
    <lineage>
        <taxon>Eukaryota</taxon>
        <taxon>Viridiplantae</taxon>
        <taxon>Streptophyta</taxon>
        <taxon>Embryophyta</taxon>
        <taxon>Tracheophyta</taxon>
        <taxon>Spermatophyta</taxon>
        <taxon>Magnoliopsida</taxon>
        <taxon>eudicotyledons</taxon>
        <taxon>Gunneridae</taxon>
        <taxon>Pentapetalae</taxon>
        <taxon>rosids</taxon>
        <taxon>malvids</taxon>
        <taxon>Malvales</taxon>
        <taxon>Malvaceae</taxon>
        <taxon>Malvoideae</taxon>
        <taxon>Gossypium</taxon>
    </lineage>
</organism>
<protein>
    <submittedName>
        <fullName evidence="1">Uncharacterized protein</fullName>
    </submittedName>
</protein>
<accession>A0A2P5XSC7</accession>
<name>A0A2P5XSC7_GOSBA</name>
<sequence length="77" mass="8888">MSCFNTIVSHGRVSSPVWPRLQARPCAWPAELGMTHLHCTEWKNTEYRKRDFLIWCGSDNVRINGISTTKLKQKSLV</sequence>
<dbReference type="AlphaFoldDB" id="A0A2P5XSC7"/>
<proteinExistence type="predicted"/>
<reference evidence="1 2" key="1">
    <citation type="submission" date="2015-01" db="EMBL/GenBank/DDBJ databases">
        <title>Genome of allotetraploid Gossypium barbadense reveals genomic plasticity and fiber elongation in cotton evolution.</title>
        <authorList>
            <person name="Chen X."/>
            <person name="Liu X."/>
            <person name="Zhao B."/>
            <person name="Zheng H."/>
            <person name="Hu Y."/>
            <person name="Lu G."/>
            <person name="Yang C."/>
            <person name="Chen J."/>
            <person name="Shan C."/>
            <person name="Zhang L."/>
            <person name="Zhou Y."/>
            <person name="Wang L."/>
            <person name="Guo W."/>
            <person name="Bai Y."/>
            <person name="Ruan J."/>
            <person name="Shangguan X."/>
            <person name="Mao Y."/>
            <person name="Jiang J."/>
            <person name="Zhu Y."/>
            <person name="Lei J."/>
            <person name="Kang H."/>
            <person name="Chen S."/>
            <person name="He X."/>
            <person name="Wang R."/>
            <person name="Wang Y."/>
            <person name="Chen J."/>
            <person name="Wang L."/>
            <person name="Yu S."/>
            <person name="Wang B."/>
            <person name="Wei J."/>
            <person name="Song S."/>
            <person name="Lu X."/>
            <person name="Gao Z."/>
            <person name="Gu W."/>
            <person name="Deng X."/>
            <person name="Ma D."/>
            <person name="Wang S."/>
            <person name="Liang W."/>
            <person name="Fang L."/>
            <person name="Cai C."/>
            <person name="Zhu X."/>
            <person name="Zhou B."/>
            <person name="Zhang Y."/>
            <person name="Chen Z."/>
            <person name="Xu S."/>
            <person name="Zhu R."/>
            <person name="Wang S."/>
            <person name="Zhang T."/>
            <person name="Zhao G."/>
        </authorList>
    </citation>
    <scope>NUCLEOTIDE SEQUENCE [LARGE SCALE GENOMIC DNA]</scope>
    <source>
        <strain evidence="2">cv. Xinhai21</strain>
        <tissue evidence="1">Leaf</tissue>
    </source>
</reference>
<evidence type="ECO:0000313" key="1">
    <source>
        <dbReference type="EMBL" id="PPS06268.1"/>
    </source>
</evidence>
<gene>
    <name evidence="1" type="ORF">GOBAR_AA14377</name>
</gene>
<dbReference type="EMBL" id="KZ664314">
    <property type="protein sequence ID" value="PPS06268.1"/>
    <property type="molecule type" value="Genomic_DNA"/>
</dbReference>
<evidence type="ECO:0000313" key="2">
    <source>
        <dbReference type="Proteomes" id="UP000239757"/>
    </source>
</evidence>
<dbReference type="Proteomes" id="UP000239757">
    <property type="component" value="Unassembled WGS sequence"/>
</dbReference>